<dbReference type="Proteomes" id="UP000297567">
    <property type="component" value="Unassembled WGS sequence"/>
</dbReference>
<feature type="domain" description="Coenzyme Q-binding protein COQ10 START" evidence="3">
    <location>
        <begin position="60"/>
        <end position="197"/>
    </location>
</feature>
<gene>
    <name evidence="4" type="ORF">EHQ62_13745</name>
</gene>
<keyword evidence="2" id="KW-0732">Signal</keyword>
<evidence type="ECO:0000313" key="5">
    <source>
        <dbReference type="Proteomes" id="UP000297567"/>
    </source>
</evidence>
<feature type="signal peptide" evidence="2">
    <location>
        <begin position="1"/>
        <end position="25"/>
    </location>
</feature>
<dbReference type="RefSeq" id="WP_135643638.1">
    <property type="nucleotide sequence ID" value="NZ_RQGH01000026.1"/>
</dbReference>
<dbReference type="InterPro" id="IPR023393">
    <property type="entry name" value="START-like_dom_sf"/>
</dbReference>
<comment type="similarity">
    <text evidence="1">Belongs to the ribosome association toxin RatA family.</text>
</comment>
<evidence type="ECO:0000259" key="3">
    <source>
        <dbReference type="Pfam" id="PF03364"/>
    </source>
</evidence>
<feature type="chain" id="PRO_5021391804" evidence="2">
    <location>
        <begin position="26"/>
        <end position="228"/>
    </location>
</feature>
<comment type="caution">
    <text evidence="4">The sequence shown here is derived from an EMBL/GenBank/DDBJ whole genome shotgun (WGS) entry which is preliminary data.</text>
</comment>
<dbReference type="InterPro" id="IPR028347">
    <property type="entry name" value="START_dom_prot"/>
</dbReference>
<evidence type="ECO:0000256" key="1">
    <source>
        <dbReference type="ARBA" id="ARBA00008918"/>
    </source>
</evidence>
<dbReference type="SUPFAM" id="SSF55961">
    <property type="entry name" value="Bet v1-like"/>
    <property type="match status" value="1"/>
</dbReference>
<name>A0A4Z1A396_9LEPT</name>
<sequence>MIKKQTALKFLLGCFLITNVLPLFSEATEWSESKRKKGIQILTRPVAGSNIEEFLGKTEVDASISQIIALLVDPQSCKNLYHQCKELTVLSGSEKKSSVYLRNGAPWPVNDRDVIMDRSFEQNEKTLTTTMKMRRLDSNAKATPSGVTRMPAFEGYWKLIPLANGKTKIEYQAHFEPGGSVPQSVINMVLTDTPYETLLNLKSLVEQGKHKDAKYDWIKEPVTTNTGN</sequence>
<dbReference type="EMBL" id="RQGH01000026">
    <property type="protein sequence ID" value="TGL65618.1"/>
    <property type="molecule type" value="Genomic_DNA"/>
</dbReference>
<dbReference type="CDD" id="cd08876">
    <property type="entry name" value="START_1"/>
    <property type="match status" value="1"/>
</dbReference>
<dbReference type="Pfam" id="PF03364">
    <property type="entry name" value="Polyketide_cyc"/>
    <property type="match status" value="1"/>
</dbReference>
<proteinExistence type="inferred from homology"/>
<keyword evidence="5" id="KW-1185">Reference proteome</keyword>
<dbReference type="InterPro" id="IPR005031">
    <property type="entry name" value="COQ10_START"/>
</dbReference>
<reference evidence="4" key="1">
    <citation type="journal article" date="2019" name="PLoS Negl. Trop. Dis.">
        <title>Revisiting the worldwide diversity of Leptospira species in the environment.</title>
        <authorList>
            <person name="Vincent A.T."/>
            <person name="Schiettekatte O."/>
            <person name="Bourhy P."/>
            <person name="Veyrier F.J."/>
            <person name="Picardeau M."/>
        </authorList>
    </citation>
    <scope>NUCLEOTIDE SEQUENCE [LARGE SCALE GENOMIC DNA]</scope>
    <source>
        <strain evidence="4">201702451</strain>
    </source>
</reference>
<dbReference type="AlphaFoldDB" id="A0A4Z1A396"/>
<evidence type="ECO:0000313" key="4">
    <source>
        <dbReference type="EMBL" id="TGL65618.1"/>
    </source>
</evidence>
<protein>
    <submittedName>
        <fullName evidence="4">Polyketide cyclase</fullName>
    </submittedName>
</protein>
<organism evidence="4 5">
    <name type="scientific">Leptospira jelokensis</name>
    <dbReference type="NCBI Taxonomy" id="2484931"/>
    <lineage>
        <taxon>Bacteria</taxon>
        <taxon>Pseudomonadati</taxon>
        <taxon>Spirochaetota</taxon>
        <taxon>Spirochaetia</taxon>
        <taxon>Leptospirales</taxon>
        <taxon>Leptospiraceae</taxon>
        <taxon>Leptospira</taxon>
    </lineage>
</organism>
<dbReference type="PIRSF" id="PIRSF039033">
    <property type="entry name" value="START_dom"/>
    <property type="match status" value="1"/>
</dbReference>
<accession>A0A4Z1A396</accession>
<evidence type="ECO:0000256" key="2">
    <source>
        <dbReference type="SAM" id="SignalP"/>
    </source>
</evidence>
<dbReference type="Gene3D" id="3.30.530.20">
    <property type="match status" value="1"/>
</dbReference>